<evidence type="ECO:0000256" key="4">
    <source>
        <dbReference type="ARBA" id="ARBA00016175"/>
    </source>
</evidence>
<dbReference type="Proteomes" id="UP000275408">
    <property type="component" value="Unassembled WGS sequence"/>
</dbReference>
<evidence type="ECO:0000256" key="1">
    <source>
        <dbReference type="ARBA" id="ARBA00004123"/>
    </source>
</evidence>
<comment type="similarity">
    <text evidence="3">Belongs to the CTC1 family.</text>
</comment>
<evidence type="ECO:0000256" key="2">
    <source>
        <dbReference type="ARBA" id="ARBA00004574"/>
    </source>
</evidence>
<comment type="subcellular location">
    <subcellularLocation>
        <location evidence="2">Chromosome</location>
        <location evidence="2">Telomere</location>
    </subcellularLocation>
    <subcellularLocation>
        <location evidence="1">Nucleus</location>
    </subcellularLocation>
</comment>
<sequence length="1364" mass="154882">MNDFLTRCRDDYRVGLTQNEKEWLRTFYYDVEKCIRQNESEAEFVEVCLAVLRQIKDLRSVGDAEDYPDWLPVSQQVVPLNTLFSNDVCGGSLCSLLAEECSISGKICNEKYIFFIAEYKFASKLPFILLGYLTSQPKSLKSRKASGTLYVEDNFTAVVCEIINPSEDYLEKLLLIPHWNYVPSSSSSAVKEDVKNGHGGYLEIINTGTPIVVTKTNVADNKLSTSYVLSVKEFQEQGSLTINLNIQGSIFALSPIHSMSVGKPFFLVKIFCTETSLTTSLGEQFMLWHNFLQINEQYVFHNLRETTMNKGTRNERKILATTRRSDLRKFRPRNVKRTHEDEQRASKRPRISKEKDEVPNNRRTFSSHNVAMRSAETNPAEAKNSQPEKPKIPVNITYTASSTLGVITGCINREAGVFELDNKIRLYISHQPSMNLGRGLRVGAHVTAYNVHLCKKGKRTLGLCCCTQSTLRVVKFSPLASPWKPFNPCESPLALLGQNLTLGDYVDLLEMCQKVLDKFSPLYRTRQLVAYSVKQSRKEKEDFPKESVLELLLSFVKRNSVTANAPSRNIYDEFFEVPHECHPNHSSLLTFPWLPTIKEFLDTVSQISSKKPWLSGLPGRTTSSTQEKEEWTYKILSQESFSRPLILGGCLGYSSKTGRLRLLDQTGEINCMIASKDEKLTEHDCTKHCCQKSIVDDQCSRCPYSQIWSVNAAIQINTFEVVMEKFHSRGLVQEDLGEDRNRLYVQFSFDDTETLIPKDKGKANRYYGKRTNTFEAGTKDASLERELNRNLESKSDYFICKVIFMVRNCEVAVLRRLREEVCYPCGVEIKVVAVCKRRTQDMSETEKAVPCCSNFTQFLSDFKLQKKNAALKLERKSLYLVNVLHPGCFYVLTETVLDEKQSHLIQNGDVEVLISVSSDMLLERICWCESCDFNSPKKTESSCDIIKALNGLKEDFLKNDTLLSVDSVLGEGTFTGVNGNEKSLKQSTQVSFHGLIVSRDLRQSDCPSQRLPNDLVELPKFGPVKMSAIKDLQLGFTLLENKIIQLRVRDLWSSNTISVYLDFRRTTYVDGILPGAVVRFRRLVRKFSQTRNMYCTFEACSSIFVERRAANNSDTSIQPTPHYSLNVAACASGEARTKELPNQCLFRLIQSEAQGRFVQTISRVCCRVIAVQRASLRWLCKRCGELVARNECAACCFSSSGSRLSAEARCVVEDGTGEAQVYVYDDLVPTLLKLSSQQWRHLQDLAMRTGELLYQRHWYGARGRVKINEGSLSREAGAKLIWENHCVSSQVSRRVVLYCKLFRFKKNGANNTEQGYESRSITVGSTEHSTLVLPKLLLRAISITEVCATEEIRQLLQQERNGLR</sequence>
<keyword evidence="11" id="KW-1185">Reference proteome</keyword>
<reference evidence="10 11" key="1">
    <citation type="journal article" date="2018" name="Sci. Rep.">
        <title>Comparative analysis of the Pocillopora damicornis genome highlights role of immune system in coral evolution.</title>
        <authorList>
            <person name="Cunning R."/>
            <person name="Bay R.A."/>
            <person name="Gillette P."/>
            <person name="Baker A.C."/>
            <person name="Traylor-Knowles N."/>
        </authorList>
    </citation>
    <scope>NUCLEOTIDE SEQUENCE [LARGE SCALE GENOMIC DNA]</scope>
    <source>
        <strain evidence="10">RSMAS</strain>
        <tissue evidence="10">Whole animal</tissue>
    </source>
</reference>
<dbReference type="STRING" id="46731.A0A3M6T5H1"/>
<comment type="caution">
    <text evidence="10">The sequence shown here is derived from an EMBL/GenBank/DDBJ whole genome shotgun (WGS) entry which is preliminary data.</text>
</comment>
<dbReference type="GO" id="GO:0042162">
    <property type="term" value="F:telomeric DNA binding"/>
    <property type="evidence" value="ECO:0007669"/>
    <property type="project" value="TreeGrafter"/>
</dbReference>
<evidence type="ECO:0000256" key="3">
    <source>
        <dbReference type="ARBA" id="ARBA00006332"/>
    </source>
</evidence>
<evidence type="ECO:0000256" key="6">
    <source>
        <dbReference type="ARBA" id="ARBA00022895"/>
    </source>
</evidence>
<keyword evidence="6" id="KW-0779">Telomere</keyword>
<evidence type="ECO:0000313" key="11">
    <source>
        <dbReference type="Proteomes" id="UP000275408"/>
    </source>
</evidence>
<dbReference type="GO" id="GO:0045740">
    <property type="term" value="P:positive regulation of DNA replication"/>
    <property type="evidence" value="ECO:0007669"/>
    <property type="project" value="TreeGrafter"/>
</dbReference>
<feature type="compositionally biased region" description="Basic and acidic residues" evidence="9">
    <location>
        <begin position="337"/>
        <end position="360"/>
    </location>
</feature>
<feature type="region of interest" description="Disordered" evidence="9">
    <location>
        <begin position="331"/>
        <end position="390"/>
    </location>
</feature>
<dbReference type="GO" id="GO:1990879">
    <property type="term" value="C:CST complex"/>
    <property type="evidence" value="ECO:0007669"/>
    <property type="project" value="TreeGrafter"/>
</dbReference>
<evidence type="ECO:0000256" key="9">
    <source>
        <dbReference type="SAM" id="MobiDB-lite"/>
    </source>
</evidence>
<dbReference type="PANTHER" id="PTHR14865">
    <property type="entry name" value="CST COMPLEX SUBUNIT CTC1"/>
    <property type="match status" value="1"/>
</dbReference>
<protein>
    <recommendedName>
        <fullName evidence="4">CST complex subunit CTC1</fullName>
    </recommendedName>
</protein>
<dbReference type="GO" id="GO:0010833">
    <property type="term" value="P:telomere maintenance via telomere lengthening"/>
    <property type="evidence" value="ECO:0007669"/>
    <property type="project" value="TreeGrafter"/>
</dbReference>
<evidence type="ECO:0000256" key="7">
    <source>
        <dbReference type="ARBA" id="ARBA00023125"/>
    </source>
</evidence>
<gene>
    <name evidence="10" type="ORF">pdam_00014996</name>
</gene>
<name>A0A3M6T5H1_POCDA</name>
<dbReference type="Pfam" id="PF15489">
    <property type="entry name" value="CTC1"/>
    <property type="match status" value="1"/>
</dbReference>
<keyword evidence="5" id="KW-0158">Chromosome</keyword>
<keyword evidence="7" id="KW-0238">DNA-binding</keyword>
<evidence type="ECO:0000313" key="10">
    <source>
        <dbReference type="EMBL" id="RMX36637.1"/>
    </source>
</evidence>
<dbReference type="InterPro" id="IPR029156">
    <property type="entry name" value="CTC1"/>
</dbReference>
<dbReference type="InterPro" id="IPR042617">
    <property type="entry name" value="CTC1-like"/>
</dbReference>
<accession>A0A3M6T5H1</accession>
<dbReference type="OrthoDB" id="2314520at2759"/>
<dbReference type="PANTHER" id="PTHR14865:SF2">
    <property type="entry name" value="CST COMPLEX SUBUNIT CTC1"/>
    <property type="match status" value="1"/>
</dbReference>
<organism evidence="10 11">
    <name type="scientific">Pocillopora damicornis</name>
    <name type="common">Cauliflower coral</name>
    <name type="synonym">Millepora damicornis</name>
    <dbReference type="NCBI Taxonomy" id="46731"/>
    <lineage>
        <taxon>Eukaryota</taxon>
        <taxon>Metazoa</taxon>
        <taxon>Cnidaria</taxon>
        <taxon>Anthozoa</taxon>
        <taxon>Hexacorallia</taxon>
        <taxon>Scleractinia</taxon>
        <taxon>Astrocoeniina</taxon>
        <taxon>Pocilloporidae</taxon>
        <taxon>Pocillopora</taxon>
    </lineage>
</organism>
<dbReference type="EMBL" id="RCHS01004268">
    <property type="protein sequence ID" value="RMX36637.1"/>
    <property type="molecule type" value="Genomic_DNA"/>
</dbReference>
<proteinExistence type="inferred from homology"/>
<dbReference type="GO" id="GO:0003697">
    <property type="term" value="F:single-stranded DNA binding"/>
    <property type="evidence" value="ECO:0007669"/>
    <property type="project" value="InterPro"/>
</dbReference>
<evidence type="ECO:0000256" key="5">
    <source>
        <dbReference type="ARBA" id="ARBA00022454"/>
    </source>
</evidence>
<evidence type="ECO:0000256" key="8">
    <source>
        <dbReference type="ARBA" id="ARBA00023242"/>
    </source>
</evidence>
<keyword evidence="8" id="KW-0539">Nucleus</keyword>